<dbReference type="Proteomes" id="UP000199045">
    <property type="component" value="Unassembled WGS sequence"/>
</dbReference>
<evidence type="ECO:0000256" key="2">
    <source>
        <dbReference type="SAM" id="SignalP"/>
    </source>
</evidence>
<proteinExistence type="predicted"/>
<dbReference type="STRING" id="104663.SAMN04488121_1193"/>
<dbReference type="AlphaFoldDB" id="A0A1G8ECQ2"/>
<feature type="compositionally biased region" description="Low complexity" evidence="1">
    <location>
        <begin position="394"/>
        <end position="411"/>
    </location>
</feature>
<keyword evidence="2" id="KW-0732">Signal</keyword>
<feature type="region of interest" description="Disordered" evidence="1">
    <location>
        <begin position="126"/>
        <end position="182"/>
    </location>
</feature>
<dbReference type="InterPro" id="IPR028011">
    <property type="entry name" value="DUF4476"/>
</dbReference>
<name>A0A1G8ECQ2_CHIFI</name>
<evidence type="ECO:0000313" key="5">
    <source>
        <dbReference type="Proteomes" id="UP000199045"/>
    </source>
</evidence>
<sequence length="610" mass="65818">MPQFFKRSIFTLFFLGMTFRMVAQEQQYFVYIQSERSQPFYVRYDGKLIPSSDRGYVILSKMPAGTASLRIGFAKSDVPERQYLVRVTGPADQGYLLKQDGDRGYALFNLQTFAVIRPGEEKKKDAVAATEAPAEETPAAQVAPAQETATAPAVAANGSETTAAPTPASADTALVPAPPVPVSEDQQKQAMMASLKKDLDSTFPAKSGVAVGPGTRPVKQSNKFSQALDKVVSDDRPDDIPVEEPKAPAAAPVAAVPTVVPATEAPEAPKKRRRRREREPLTEEEKQLASAVLAEENKAAETAPPKEQPGTEAPASEAPATKPVAETSSPSTEPAPPAKSSSEVVSPSTEPAPAVTEPVKEETPALTKKEKRQRKKKTDDPAFIDFLDTGGHQAPPAGSVAAPAAPAPAQATGDASVETTVPVEEAPAGSKKKKRSKLAEKIDTIDTSEHPNNVVNDPTGYEVSDLSIDHPKESKKDKKKKKETAGENVDVAAPVATEATPAPKNSSLKMINSDCGKVMDDDTFRKMLRKFVAGKDDDGMLDAFRKQTKGYCLESSQIKTLVQLMGTDESRYRLLDLAYPKAYHSDEYANMESLLSDSYYKGRFRAMLHR</sequence>
<feature type="compositionally biased region" description="Basic and acidic residues" evidence="1">
    <location>
        <begin position="467"/>
        <end position="476"/>
    </location>
</feature>
<feature type="compositionally biased region" description="Basic and acidic residues" evidence="1">
    <location>
        <begin position="277"/>
        <end position="287"/>
    </location>
</feature>
<dbReference type="RefSeq" id="WP_176842526.1">
    <property type="nucleotide sequence ID" value="NZ_FNBN01000019.1"/>
</dbReference>
<reference evidence="4 5" key="1">
    <citation type="submission" date="2016-10" db="EMBL/GenBank/DDBJ databases">
        <authorList>
            <person name="de Groot N.N."/>
        </authorList>
    </citation>
    <scope>NUCLEOTIDE SEQUENCE [LARGE SCALE GENOMIC DNA]</scope>
    <source>
        <strain evidence="4 5">DSM 527</strain>
    </source>
</reference>
<feature type="domain" description="DUF4476" evidence="3">
    <location>
        <begin position="522"/>
        <end position="608"/>
    </location>
</feature>
<dbReference type="EMBL" id="FNBN01000019">
    <property type="protein sequence ID" value="SDH67681.1"/>
    <property type="molecule type" value="Genomic_DNA"/>
</dbReference>
<evidence type="ECO:0000256" key="1">
    <source>
        <dbReference type="SAM" id="MobiDB-lite"/>
    </source>
</evidence>
<feature type="signal peptide" evidence="2">
    <location>
        <begin position="1"/>
        <end position="23"/>
    </location>
</feature>
<feature type="chain" id="PRO_5011655297" description="DUF4476 domain-containing protein" evidence="2">
    <location>
        <begin position="24"/>
        <end position="610"/>
    </location>
</feature>
<feature type="region of interest" description="Disordered" evidence="1">
    <location>
        <begin position="208"/>
        <end position="490"/>
    </location>
</feature>
<dbReference type="Pfam" id="PF14771">
    <property type="entry name" value="DUF4476"/>
    <property type="match status" value="1"/>
</dbReference>
<feature type="compositionally biased region" description="Low complexity" evidence="1">
    <location>
        <begin position="127"/>
        <end position="173"/>
    </location>
</feature>
<feature type="compositionally biased region" description="Basic and acidic residues" evidence="1">
    <location>
        <begin position="231"/>
        <end position="246"/>
    </location>
</feature>
<accession>A0A1G8ECQ2</accession>
<feature type="compositionally biased region" description="Low complexity" evidence="1">
    <location>
        <begin position="325"/>
        <end position="353"/>
    </location>
</feature>
<feature type="compositionally biased region" description="Basic and acidic residues" evidence="1">
    <location>
        <begin position="437"/>
        <end position="449"/>
    </location>
</feature>
<gene>
    <name evidence="4" type="ORF">SAMN04488121_1193</name>
</gene>
<feature type="compositionally biased region" description="Low complexity" evidence="1">
    <location>
        <begin position="247"/>
        <end position="266"/>
    </location>
</feature>
<evidence type="ECO:0000259" key="3">
    <source>
        <dbReference type="Pfam" id="PF14771"/>
    </source>
</evidence>
<organism evidence="4 5">
    <name type="scientific">Chitinophaga filiformis</name>
    <name type="common">Myxococcus filiformis</name>
    <name type="synonym">Flexibacter filiformis</name>
    <dbReference type="NCBI Taxonomy" id="104663"/>
    <lineage>
        <taxon>Bacteria</taxon>
        <taxon>Pseudomonadati</taxon>
        <taxon>Bacteroidota</taxon>
        <taxon>Chitinophagia</taxon>
        <taxon>Chitinophagales</taxon>
        <taxon>Chitinophagaceae</taxon>
        <taxon>Chitinophaga</taxon>
    </lineage>
</organism>
<evidence type="ECO:0000313" key="4">
    <source>
        <dbReference type="EMBL" id="SDH67681.1"/>
    </source>
</evidence>
<protein>
    <recommendedName>
        <fullName evidence="3">DUF4476 domain-containing protein</fullName>
    </recommendedName>
</protein>